<feature type="domain" description="AAA+ ATPase" evidence="2">
    <location>
        <begin position="490"/>
        <end position="615"/>
    </location>
</feature>
<evidence type="ECO:0000259" key="2">
    <source>
        <dbReference type="SMART" id="SM00382"/>
    </source>
</evidence>
<dbReference type="InterPro" id="IPR003593">
    <property type="entry name" value="AAA+_ATPase"/>
</dbReference>
<evidence type="ECO:0000313" key="3">
    <source>
        <dbReference type="EMBL" id="KAH7128218.1"/>
    </source>
</evidence>
<dbReference type="Gene3D" id="3.40.50.300">
    <property type="entry name" value="P-loop containing nucleotide triphosphate hydrolases"/>
    <property type="match status" value="1"/>
</dbReference>
<feature type="region of interest" description="Disordered" evidence="1">
    <location>
        <begin position="1"/>
        <end position="98"/>
    </location>
</feature>
<dbReference type="GO" id="GO:0016887">
    <property type="term" value="F:ATP hydrolysis activity"/>
    <property type="evidence" value="ECO:0007669"/>
    <property type="project" value="InterPro"/>
</dbReference>
<accession>A0A9P9DZD9</accession>
<dbReference type="SUPFAM" id="SSF52540">
    <property type="entry name" value="P-loop containing nucleoside triphosphate hydrolases"/>
    <property type="match status" value="1"/>
</dbReference>
<keyword evidence="4" id="KW-1185">Reference proteome</keyword>
<dbReference type="InterPro" id="IPR054289">
    <property type="entry name" value="DUF7025"/>
</dbReference>
<dbReference type="InterPro" id="IPR027417">
    <property type="entry name" value="P-loop_NTPase"/>
</dbReference>
<dbReference type="Pfam" id="PF00004">
    <property type="entry name" value="AAA"/>
    <property type="match status" value="1"/>
</dbReference>
<organism evidence="3 4">
    <name type="scientific">Dendryphion nanum</name>
    <dbReference type="NCBI Taxonomy" id="256645"/>
    <lineage>
        <taxon>Eukaryota</taxon>
        <taxon>Fungi</taxon>
        <taxon>Dikarya</taxon>
        <taxon>Ascomycota</taxon>
        <taxon>Pezizomycotina</taxon>
        <taxon>Dothideomycetes</taxon>
        <taxon>Pleosporomycetidae</taxon>
        <taxon>Pleosporales</taxon>
        <taxon>Torulaceae</taxon>
        <taxon>Dendryphion</taxon>
    </lineage>
</organism>
<gene>
    <name evidence="3" type="ORF">B0J11DRAFT_264729</name>
</gene>
<feature type="compositionally biased region" description="Basic and acidic residues" evidence="1">
    <location>
        <begin position="78"/>
        <end position="90"/>
    </location>
</feature>
<dbReference type="PANTHER" id="PTHR46411">
    <property type="entry name" value="FAMILY ATPASE, PUTATIVE-RELATED"/>
    <property type="match status" value="1"/>
</dbReference>
<dbReference type="Pfam" id="PF22942">
    <property type="entry name" value="DUF7025"/>
    <property type="match status" value="1"/>
</dbReference>
<feature type="compositionally biased region" description="Basic and acidic residues" evidence="1">
    <location>
        <begin position="37"/>
        <end position="64"/>
    </location>
</feature>
<dbReference type="SMART" id="SM00382">
    <property type="entry name" value="AAA"/>
    <property type="match status" value="1"/>
</dbReference>
<reference evidence="3" key="1">
    <citation type="journal article" date="2021" name="Nat. Commun.">
        <title>Genetic determinants of endophytism in the Arabidopsis root mycobiome.</title>
        <authorList>
            <person name="Mesny F."/>
            <person name="Miyauchi S."/>
            <person name="Thiergart T."/>
            <person name="Pickel B."/>
            <person name="Atanasova L."/>
            <person name="Karlsson M."/>
            <person name="Huettel B."/>
            <person name="Barry K.W."/>
            <person name="Haridas S."/>
            <person name="Chen C."/>
            <person name="Bauer D."/>
            <person name="Andreopoulos W."/>
            <person name="Pangilinan J."/>
            <person name="LaButti K."/>
            <person name="Riley R."/>
            <person name="Lipzen A."/>
            <person name="Clum A."/>
            <person name="Drula E."/>
            <person name="Henrissat B."/>
            <person name="Kohler A."/>
            <person name="Grigoriev I.V."/>
            <person name="Martin F.M."/>
            <person name="Hacquard S."/>
        </authorList>
    </citation>
    <scope>NUCLEOTIDE SEQUENCE</scope>
    <source>
        <strain evidence="3">MPI-CAGE-CH-0243</strain>
    </source>
</reference>
<proteinExistence type="predicted"/>
<name>A0A9P9DZD9_9PLEO</name>
<dbReference type="EMBL" id="JAGMWT010000005">
    <property type="protein sequence ID" value="KAH7128218.1"/>
    <property type="molecule type" value="Genomic_DNA"/>
</dbReference>
<dbReference type="OrthoDB" id="10042665at2759"/>
<dbReference type="PANTHER" id="PTHR46411:SF3">
    <property type="entry name" value="AAA+ ATPASE DOMAIN-CONTAINING PROTEIN"/>
    <property type="match status" value="1"/>
</dbReference>
<sequence length="688" mass="77091">MSDGTQTPPGLEALANHLGFTFVKKQTSDNDSNGDSDETKVTSPKDEKPEEKSESVEKEEDKPKVPIGSLSSSVNIYHNKDDDTWTSKEPDDIESAEGEGTVGHALVLRLKKSKDSRKKYAIDSIVIQSPSLKTALGEILKDYPGVCCNLDRLVFQAPFEPFLHRWSEFVTYLKKADLDETTKSHMDLLHDVLRKELADTIKALEDYVSNGVVSFEHAWLVFQPDGVVAVQSQELIALKLKSGNYAETDKGNVYALNCQRVDWNGEAFGWATEFVELREFKGMKPINELEIFPLAFHPNKEQVELSLIERGKRFAALAGYHYRAYEGPAILRTPDGNVLIHNSGRIIIDTDSYCKQPGQCKVVTSPFASTGNGRRSSIDNGYWDSNDTYHSPLSSAENTELSLNKKPGAKPEDLTDFQHMLCTPLLRGYNISSKQWLAFYINNVKPIQWNTQAFNSLVLPERQKKMVLALSKTQAASSNTFDDIISGKGKGMILLLSGPPGVGKTLTAEAVSENLQVPLYMMSAGDLGVRPDEVEFNLEGTLKMVAKWRAILLIDECDVFLEARSAHDMERNKLVSIFLRLLEYYQGTLFLTTNRVDNIDPAFQSRIHIHLRYPDLQPSSRRQIWKSFLSRAPNSVSEEEIDKLAELSLNGRQIKNLVKTSQLVALEEEEALSIAHVELVMGIEDIKN</sequence>
<evidence type="ECO:0000313" key="4">
    <source>
        <dbReference type="Proteomes" id="UP000700596"/>
    </source>
</evidence>
<dbReference type="CDD" id="cd19481">
    <property type="entry name" value="RecA-like_protease"/>
    <property type="match status" value="1"/>
</dbReference>
<comment type="caution">
    <text evidence="3">The sequence shown here is derived from an EMBL/GenBank/DDBJ whole genome shotgun (WGS) entry which is preliminary data.</text>
</comment>
<evidence type="ECO:0000256" key="1">
    <source>
        <dbReference type="SAM" id="MobiDB-lite"/>
    </source>
</evidence>
<protein>
    <submittedName>
        <fullName evidence="3">ATPase</fullName>
    </submittedName>
</protein>
<dbReference type="Proteomes" id="UP000700596">
    <property type="component" value="Unassembled WGS sequence"/>
</dbReference>
<dbReference type="InterPro" id="IPR003959">
    <property type="entry name" value="ATPase_AAA_core"/>
</dbReference>
<dbReference type="AlphaFoldDB" id="A0A9P9DZD9"/>
<dbReference type="GO" id="GO:0005524">
    <property type="term" value="F:ATP binding"/>
    <property type="evidence" value="ECO:0007669"/>
    <property type="project" value="InterPro"/>
</dbReference>